<evidence type="ECO:0000256" key="7">
    <source>
        <dbReference type="ARBA" id="ARBA00022918"/>
    </source>
</evidence>
<keyword evidence="4" id="KW-0540">Nuclease</keyword>
<sequence>MTDLIAEMLKDVLIKPSHSPYSSPVLLVRKKDGTWRFCVDYRALNAITIRDRFPIPTVDELLDELHGARIFSKIDLRAGYLQIRVSREDTQKTAFRTVDGHYEFLVMPFGLSNAPSTFQSAMNDIFRDVLRRFVLVFFDDILVYSPSHEVHYRYLRHVFETLARNRFFAKQSKCIFSITEVHYLGHVISKAGVSTDTEKIKSIQEWPKPTTITGLRGFLGLTGYYRRFVNNYAHIASPLTDLLQNIKFHWNKEAQEAFETLKTTMSTLPVLALPNFSLVFDVTTDASGTGIGAVWWMSEIPVTT</sequence>
<dbReference type="Pfam" id="PF00078">
    <property type="entry name" value="RVT_1"/>
    <property type="match status" value="1"/>
</dbReference>
<dbReference type="GO" id="GO:0006508">
    <property type="term" value="P:proteolysis"/>
    <property type="evidence" value="ECO:0007669"/>
    <property type="project" value="UniProtKB-KW"/>
</dbReference>
<name>A0A699KW90_TANCI</name>
<dbReference type="PANTHER" id="PTHR33064:SF37">
    <property type="entry name" value="RIBONUCLEASE H"/>
    <property type="match status" value="1"/>
</dbReference>
<evidence type="ECO:0000259" key="8">
    <source>
        <dbReference type="PROSITE" id="PS50878"/>
    </source>
</evidence>
<accession>A0A699KW90</accession>
<dbReference type="GO" id="GO:0008233">
    <property type="term" value="F:peptidase activity"/>
    <property type="evidence" value="ECO:0007669"/>
    <property type="project" value="UniProtKB-KW"/>
</dbReference>
<dbReference type="InterPro" id="IPR041577">
    <property type="entry name" value="RT_RNaseH_2"/>
</dbReference>
<dbReference type="PROSITE" id="PS50878">
    <property type="entry name" value="RT_POL"/>
    <property type="match status" value="1"/>
</dbReference>
<dbReference type="GO" id="GO:0003964">
    <property type="term" value="F:RNA-directed DNA polymerase activity"/>
    <property type="evidence" value="ECO:0007669"/>
    <property type="project" value="UniProtKB-KW"/>
</dbReference>
<evidence type="ECO:0000256" key="1">
    <source>
        <dbReference type="ARBA" id="ARBA00022670"/>
    </source>
</evidence>
<organism evidence="9">
    <name type="scientific">Tanacetum cinerariifolium</name>
    <name type="common">Dalmatian daisy</name>
    <name type="synonym">Chrysanthemum cinerariifolium</name>
    <dbReference type="NCBI Taxonomy" id="118510"/>
    <lineage>
        <taxon>Eukaryota</taxon>
        <taxon>Viridiplantae</taxon>
        <taxon>Streptophyta</taxon>
        <taxon>Embryophyta</taxon>
        <taxon>Tracheophyta</taxon>
        <taxon>Spermatophyta</taxon>
        <taxon>Magnoliopsida</taxon>
        <taxon>eudicotyledons</taxon>
        <taxon>Gunneridae</taxon>
        <taxon>Pentapetalae</taxon>
        <taxon>asterids</taxon>
        <taxon>campanulids</taxon>
        <taxon>Asterales</taxon>
        <taxon>Asteraceae</taxon>
        <taxon>Asteroideae</taxon>
        <taxon>Anthemideae</taxon>
        <taxon>Anthemidinae</taxon>
        <taxon>Tanacetum</taxon>
    </lineage>
</organism>
<keyword evidence="1" id="KW-0645">Protease</keyword>
<dbReference type="SUPFAM" id="SSF56672">
    <property type="entry name" value="DNA/RNA polymerases"/>
    <property type="match status" value="1"/>
</dbReference>
<protein>
    <submittedName>
        <fullName evidence="9">Ty3/gypsy retrotransposon protein</fullName>
    </submittedName>
</protein>
<dbReference type="Pfam" id="PF17919">
    <property type="entry name" value="RT_RNaseH_2"/>
    <property type="match status" value="1"/>
</dbReference>
<dbReference type="PANTHER" id="PTHR33064">
    <property type="entry name" value="POL PROTEIN"/>
    <property type="match status" value="1"/>
</dbReference>
<dbReference type="FunFam" id="3.10.10.10:FF:000007">
    <property type="entry name" value="Retrovirus-related Pol polyprotein from transposon 17.6-like Protein"/>
    <property type="match status" value="1"/>
</dbReference>
<dbReference type="Gene3D" id="3.30.70.270">
    <property type="match status" value="2"/>
</dbReference>
<evidence type="ECO:0000256" key="4">
    <source>
        <dbReference type="ARBA" id="ARBA00022722"/>
    </source>
</evidence>
<keyword evidence="6" id="KW-0378">Hydrolase</keyword>
<dbReference type="FunFam" id="3.30.70.270:FF:000020">
    <property type="entry name" value="Transposon Tf2-6 polyprotein-like Protein"/>
    <property type="match status" value="1"/>
</dbReference>
<keyword evidence="5" id="KW-0255">Endonuclease</keyword>
<dbReference type="GO" id="GO:0004519">
    <property type="term" value="F:endonuclease activity"/>
    <property type="evidence" value="ECO:0007669"/>
    <property type="project" value="UniProtKB-KW"/>
</dbReference>
<evidence type="ECO:0000256" key="3">
    <source>
        <dbReference type="ARBA" id="ARBA00022695"/>
    </source>
</evidence>
<dbReference type="InterPro" id="IPR051320">
    <property type="entry name" value="Viral_Replic_Matur_Polypro"/>
</dbReference>
<dbReference type="EMBL" id="BKCJ010550247">
    <property type="protein sequence ID" value="GFB09188.1"/>
    <property type="molecule type" value="Genomic_DNA"/>
</dbReference>
<dbReference type="InterPro" id="IPR043128">
    <property type="entry name" value="Rev_trsase/Diguanyl_cyclase"/>
</dbReference>
<evidence type="ECO:0000256" key="5">
    <source>
        <dbReference type="ARBA" id="ARBA00022759"/>
    </source>
</evidence>
<dbReference type="InterPro" id="IPR000477">
    <property type="entry name" value="RT_dom"/>
</dbReference>
<proteinExistence type="predicted"/>
<keyword evidence="3" id="KW-0548">Nucleotidyltransferase</keyword>
<dbReference type="InterPro" id="IPR043502">
    <property type="entry name" value="DNA/RNA_pol_sf"/>
</dbReference>
<keyword evidence="7" id="KW-0695">RNA-directed DNA polymerase</keyword>
<evidence type="ECO:0000313" key="9">
    <source>
        <dbReference type="EMBL" id="GFB09188.1"/>
    </source>
</evidence>
<dbReference type="AlphaFoldDB" id="A0A699KW90"/>
<dbReference type="Gene3D" id="3.10.10.10">
    <property type="entry name" value="HIV Type 1 Reverse Transcriptase, subunit A, domain 1"/>
    <property type="match status" value="1"/>
</dbReference>
<dbReference type="CDD" id="cd01647">
    <property type="entry name" value="RT_LTR"/>
    <property type="match status" value="1"/>
</dbReference>
<keyword evidence="2" id="KW-0808">Transferase</keyword>
<reference evidence="9" key="1">
    <citation type="journal article" date="2019" name="Sci. Rep.">
        <title>Draft genome of Tanacetum cinerariifolium, the natural source of mosquito coil.</title>
        <authorList>
            <person name="Yamashiro T."/>
            <person name="Shiraishi A."/>
            <person name="Satake H."/>
            <person name="Nakayama K."/>
        </authorList>
    </citation>
    <scope>NUCLEOTIDE SEQUENCE</scope>
</reference>
<evidence type="ECO:0000256" key="6">
    <source>
        <dbReference type="ARBA" id="ARBA00022801"/>
    </source>
</evidence>
<comment type="caution">
    <text evidence="9">The sequence shown here is derived from an EMBL/GenBank/DDBJ whole genome shotgun (WGS) entry which is preliminary data.</text>
</comment>
<evidence type="ECO:0000256" key="2">
    <source>
        <dbReference type="ARBA" id="ARBA00022679"/>
    </source>
</evidence>
<feature type="domain" description="Reverse transcriptase" evidence="8">
    <location>
        <begin position="9"/>
        <end position="188"/>
    </location>
</feature>
<gene>
    <name evidence="9" type="ORF">Tci_681159</name>
</gene>